<evidence type="ECO:0000256" key="1">
    <source>
        <dbReference type="ARBA" id="ARBA00011073"/>
    </source>
</evidence>
<dbReference type="OrthoDB" id="206201at2759"/>
<dbReference type="InterPro" id="IPR023828">
    <property type="entry name" value="Peptidase_S8_Ser-AS"/>
</dbReference>
<keyword evidence="4 5" id="KW-0720">Serine protease</keyword>
<reference evidence="9 10" key="1">
    <citation type="submission" date="2017-08" db="EMBL/GenBank/DDBJ databases">
        <title>Harnessing the power of phylogenomics to disentangle the directionality and signatures of interkingdom host jumping in the parasitic fungal genus Tolypocladium.</title>
        <authorList>
            <person name="Quandt C.A."/>
            <person name="Patterson W."/>
            <person name="Spatafora J.W."/>
        </authorList>
    </citation>
    <scope>NUCLEOTIDE SEQUENCE [LARGE SCALE GENOMIC DNA]</scope>
    <source>
        <strain evidence="9 10">CBS 113982</strain>
    </source>
</reference>
<organism evidence="9 10">
    <name type="scientific">Tolypocladium capitatum</name>
    <dbReference type="NCBI Taxonomy" id="45235"/>
    <lineage>
        <taxon>Eukaryota</taxon>
        <taxon>Fungi</taxon>
        <taxon>Dikarya</taxon>
        <taxon>Ascomycota</taxon>
        <taxon>Pezizomycotina</taxon>
        <taxon>Sordariomycetes</taxon>
        <taxon>Hypocreomycetidae</taxon>
        <taxon>Hypocreales</taxon>
        <taxon>Ophiocordycipitaceae</taxon>
        <taxon>Tolypocladium</taxon>
    </lineage>
</organism>
<protein>
    <submittedName>
        <fullName evidence="9">Serine protease prots</fullName>
    </submittedName>
</protein>
<comment type="similarity">
    <text evidence="1 5 6">Belongs to the peptidase S8 family.</text>
</comment>
<dbReference type="InterPro" id="IPR037045">
    <property type="entry name" value="S8pro/Inhibitor_I9_sf"/>
</dbReference>
<feature type="chain" id="PRO_5014363323" evidence="7">
    <location>
        <begin position="16"/>
        <end position="403"/>
    </location>
</feature>
<sequence length="403" mass="41594">MRLSILLSILPMVLAAPAAKRAEPAPLLVPRGNANLIADKYIVKFKDSSALSVLDHTLGRIRDNADHVYNAVFKGFAGHLDEAMLNVLRGHPDASLRSITLNGQYLTFPAIRSNAVVTINGFVSDPRAPWGLGRISHKASGESSYNYDSSAGEGTCAYVIDTGVDDTHPEFEGRATLIKSFVSGQDQDGNGHGTHVSGTIGSKSYGVAKKTKIYGVKVLDDNGRGTNSAIIAGMDFVAKDAKTRDCPKGAVANMSLGGGFSSVLNKAADSLVASGVFLGVAAGNDNADAADTSPASARTVCTIGASDVNDNMSSFSNFGSIVAVFAPGTDILSTWPNGRTNTISGTSMATPHIVGLAAYIGALEGKKGGSICTRIKQLATKGALSGVPDDTSNLVAFNGNPSG</sequence>
<dbReference type="InterPro" id="IPR015500">
    <property type="entry name" value="Peptidase_S8_subtilisin-rel"/>
</dbReference>
<feature type="active site" description="Charge relay system" evidence="5">
    <location>
        <position position="161"/>
    </location>
</feature>
<keyword evidence="3 5" id="KW-0378">Hydrolase</keyword>
<dbReference type="STRING" id="45235.A0A2K3QCH5"/>
<dbReference type="FunFam" id="3.40.50.200:FF:000014">
    <property type="entry name" value="Proteinase K"/>
    <property type="match status" value="1"/>
</dbReference>
<keyword evidence="10" id="KW-1185">Reference proteome</keyword>
<comment type="caution">
    <text evidence="9">The sequence shown here is derived from an EMBL/GenBank/DDBJ whole genome shotgun (WGS) entry which is preliminary data.</text>
</comment>
<dbReference type="PRINTS" id="PR00723">
    <property type="entry name" value="SUBTILISIN"/>
</dbReference>
<name>A0A2K3QCH5_9HYPO</name>
<dbReference type="PROSITE" id="PS51892">
    <property type="entry name" value="SUBTILASE"/>
    <property type="match status" value="1"/>
</dbReference>
<dbReference type="PROSITE" id="PS00136">
    <property type="entry name" value="SUBTILASE_ASP"/>
    <property type="match status" value="1"/>
</dbReference>
<dbReference type="GO" id="GO:0006508">
    <property type="term" value="P:proteolysis"/>
    <property type="evidence" value="ECO:0007669"/>
    <property type="project" value="UniProtKB-KW"/>
</dbReference>
<dbReference type="CDD" id="cd04077">
    <property type="entry name" value="Peptidases_S8_PCSK9_ProteinaseK_like"/>
    <property type="match status" value="1"/>
</dbReference>
<dbReference type="PANTHER" id="PTHR43806">
    <property type="entry name" value="PEPTIDASE S8"/>
    <property type="match status" value="1"/>
</dbReference>
<dbReference type="PROSITE" id="PS00137">
    <property type="entry name" value="SUBTILASE_HIS"/>
    <property type="match status" value="1"/>
</dbReference>
<keyword evidence="7" id="KW-0732">Signal</keyword>
<dbReference type="Gene3D" id="3.30.70.80">
    <property type="entry name" value="Peptidase S8 propeptide/proteinase inhibitor I9"/>
    <property type="match status" value="1"/>
</dbReference>
<keyword evidence="2 5" id="KW-0645">Protease</keyword>
<dbReference type="EMBL" id="NRSZ01000787">
    <property type="protein sequence ID" value="PNY25242.1"/>
    <property type="molecule type" value="Genomic_DNA"/>
</dbReference>
<dbReference type="GO" id="GO:0005576">
    <property type="term" value="C:extracellular region"/>
    <property type="evidence" value="ECO:0007669"/>
    <property type="project" value="UniProtKB-ARBA"/>
</dbReference>
<evidence type="ECO:0000256" key="5">
    <source>
        <dbReference type="PROSITE-ProRule" id="PRU01240"/>
    </source>
</evidence>
<evidence type="ECO:0000259" key="8">
    <source>
        <dbReference type="Pfam" id="PF00082"/>
    </source>
</evidence>
<feature type="signal peptide" evidence="7">
    <location>
        <begin position="1"/>
        <end position="15"/>
    </location>
</feature>
<dbReference type="PANTHER" id="PTHR43806:SF58">
    <property type="entry name" value="ALKALINE PROTEASE 1-RELATED"/>
    <property type="match status" value="1"/>
</dbReference>
<feature type="active site" description="Charge relay system" evidence="5">
    <location>
        <position position="192"/>
    </location>
</feature>
<dbReference type="PROSITE" id="PS00138">
    <property type="entry name" value="SUBTILASE_SER"/>
    <property type="match status" value="1"/>
</dbReference>
<dbReference type="InterPro" id="IPR022398">
    <property type="entry name" value="Peptidase_S8_His-AS"/>
</dbReference>
<evidence type="ECO:0000313" key="10">
    <source>
        <dbReference type="Proteomes" id="UP000236621"/>
    </source>
</evidence>
<dbReference type="GO" id="GO:0004252">
    <property type="term" value="F:serine-type endopeptidase activity"/>
    <property type="evidence" value="ECO:0007669"/>
    <property type="project" value="UniProtKB-UniRule"/>
</dbReference>
<dbReference type="SUPFAM" id="SSF54897">
    <property type="entry name" value="Protease propeptides/inhibitors"/>
    <property type="match status" value="1"/>
</dbReference>
<dbReference type="Gene3D" id="3.40.50.200">
    <property type="entry name" value="Peptidase S8/S53 domain"/>
    <property type="match status" value="1"/>
</dbReference>
<dbReference type="InterPro" id="IPR000209">
    <property type="entry name" value="Peptidase_S8/S53_dom"/>
</dbReference>
<evidence type="ECO:0000256" key="6">
    <source>
        <dbReference type="RuleBase" id="RU003355"/>
    </source>
</evidence>
<feature type="domain" description="Peptidase S8/S53" evidence="8">
    <location>
        <begin position="158"/>
        <end position="361"/>
    </location>
</feature>
<dbReference type="AlphaFoldDB" id="A0A2K3QCH5"/>
<evidence type="ECO:0000256" key="7">
    <source>
        <dbReference type="SAM" id="SignalP"/>
    </source>
</evidence>
<evidence type="ECO:0000256" key="4">
    <source>
        <dbReference type="ARBA" id="ARBA00022825"/>
    </source>
</evidence>
<feature type="active site" description="Charge relay system" evidence="5">
    <location>
        <position position="347"/>
    </location>
</feature>
<dbReference type="Proteomes" id="UP000236621">
    <property type="component" value="Unassembled WGS sequence"/>
</dbReference>
<evidence type="ECO:0000256" key="2">
    <source>
        <dbReference type="ARBA" id="ARBA00022670"/>
    </source>
</evidence>
<proteinExistence type="inferred from homology"/>
<dbReference type="InterPro" id="IPR034193">
    <property type="entry name" value="PCSK9_ProteinaseK-like"/>
</dbReference>
<dbReference type="InterPro" id="IPR036852">
    <property type="entry name" value="Peptidase_S8/S53_dom_sf"/>
</dbReference>
<dbReference type="SUPFAM" id="SSF52743">
    <property type="entry name" value="Subtilisin-like"/>
    <property type="match status" value="1"/>
</dbReference>
<evidence type="ECO:0000313" key="9">
    <source>
        <dbReference type="EMBL" id="PNY25242.1"/>
    </source>
</evidence>
<evidence type="ECO:0000256" key="3">
    <source>
        <dbReference type="ARBA" id="ARBA00022801"/>
    </source>
</evidence>
<dbReference type="InterPro" id="IPR050131">
    <property type="entry name" value="Peptidase_S8_subtilisin-like"/>
</dbReference>
<accession>A0A2K3QCH5</accession>
<dbReference type="Pfam" id="PF00082">
    <property type="entry name" value="Peptidase_S8"/>
    <property type="match status" value="1"/>
</dbReference>
<dbReference type="InterPro" id="IPR023827">
    <property type="entry name" value="Peptidase_S8_Asp-AS"/>
</dbReference>
<gene>
    <name evidence="9" type="ORF">TCAP_04829</name>
</gene>